<reference evidence="1" key="1">
    <citation type="journal article" date="2020" name="Stud. Mycol.">
        <title>101 Dothideomycetes genomes: a test case for predicting lifestyles and emergence of pathogens.</title>
        <authorList>
            <person name="Haridas S."/>
            <person name="Albert R."/>
            <person name="Binder M."/>
            <person name="Bloem J."/>
            <person name="Labutti K."/>
            <person name="Salamov A."/>
            <person name="Andreopoulos B."/>
            <person name="Baker S."/>
            <person name="Barry K."/>
            <person name="Bills G."/>
            <person name="Bluhm B."/>
            <person name="Cannon C."/>
            <person name="Castanera R."/>
            <person name="Culley D."/>
            <person name="Daum C."/>
            <person name="Ezra D."/>
            <person name="Gonzalez J."/>
            <person name="Henrissat B."/>
            <person name="Kuo A."/>
            <person name="Liang C."/>
            <person name="Lipzen A."/>
            <person name="Lutzoni F."/>
            <person name="Magnuson J."/>
            <person name="Mondo S."/>
            <person name="Nolan M."/>
            <person name="Ohm R."/>
            <person name="Pangilinan J."/>
            <person name="Park H.-J."/>
            <person name="Ramirez L."/>
            <person name="Alfaro M."/>
            <person name="Sun H."/>
            <person name="Tritt A."/>
            <person name="Yoshinaga Y."/>
            <person name="Zwiers L.-H."/>
            <person name="Turgeon B."/>
            <person name="Goodwin S."/>
            <person name="Spatafora J."/>
            <person name="Crous P."/>
            <person name="Grigoriev I."/>
        </authorList>
    </citation>
    <scope>NUCLEOTIDE SEQUENCE</scope>
    <source>
        <strain evidence="1">ATCC 16933</strain>
    </source>
</reference>
<accession>A0A6A6NSR2</accession>
<keyword evidence="2" id="KW-1185">Reference proteome</keyword>
<gene>
    <name evidence="1" type="ORF">BDY21DRAFT_102381</name>
</gene>
<dbReference type="AlphaFoldDB" id="A0A6A6NSR2"/>
<dbReference type="EMBL" id="MU001690">
    <property type="protein sequence ID" value="KAF2454759.1"/>
    <property type="molecule type" value="Genomic_DNA"/>
</dbReference>
<dbReference type="Proteomes" id="UP000799766">
    <property type="component" value="Unassembled WGS sequence"/>
</dbReference>
<name>A0A6A6NSR2_9PEZI</name>
<organism evidence="1 2">
    <name type="scientific">Lineolata rhizophorae</name>
    <dbReference type="NCBI Taxonomy" id="578093"/>
    <lineage>
        <taxon>Eukaryota</taxon>
        <taxon>Fungi</taxon>
        <taxon>Dikarya</taxon>
        <taxon>Ascomycota</taxon>
        <taxon>Pezizomycotina</taxon>
        <taxon>Dothideomycetes</taxon>
        <taxon>Dothideomycetes incertae sedis</taxon>
        <taxon>Lineolatales</taxon>
        <taxon>Lineolataceae</taxon>
        <taxon>Lineolata</taxon>
    </lineage>
</organism>
<proteinExistence type="predicted"/>
<evidence type="ECO:0000313" key="2">
    <source>
        <dbReference type="Proteomes" id="UP000799766"/>
    </source>
</evidence>
<sequence>MSKKCEEESEVDRPVFRNSGEKASFRMLRKHSGSHFIPTFLKPGRTFPGHSRTPLVSRASPSKQRALSMVSSTRNCHSHDSAPAPVLEADLGVLWWRCSETIKSLNILHVALTTPRRAANSKHRHTHTRARARAKRLEKQDLTKIWRIRKANRRRQIATSEQ</sequence>
<protein>
    <submittedName>
        <fullName evidence="1">Uncharacterized protein</fullName>
    </submittedName>
</protein>
<evidence type="ECO:0000313" key="1">
    <source>
        <dbReference type="EMBL" id="KAF2454759.1"/>
    </source>
</evidence>